<dbReference type="VEuPathDB" id="VectorBase:AEPI004582"/>
<feature type="compositionally biased region" description="Basic and acidic residues" evidence="6">
    <location>
        <begin position="381"/>
        <end position="397"/>
    </location>
</feature>
<dbReference type="GO" id="GO:0000012">
    <property type="term" value="P:single strand break repair"/>
    <property type="evidence" value="ECO:0007669"/>
    <property type="project" value="InterPro"/>
</dbReference>
<keyword evidence="4" id="KW-0234">DNA repair</keyword>
<dbReference type="Pfam" id="PF12738">
    <property type="entry name" value="PTCB-BRCT"/>
    <property type="match status" value="1"/>
</dbReference>
<dbReference type="InterPro" id="IPR045080">
    <property type="entry name" value="BRCT_XRCC1_rpt1"/>
</dbReference>
<dbReference type="InterPro" id="IPR001357">
    <property type="entry name" value="BRCT_dom"/>
</dbReference>
<dbReference type="GO" id="GO:0006284">
    <property type="term" value="P:base-excision repair"/>
    <property type="evidence" value="ECO:0007669"/>
    <property type="project" value="InterPro"/>
</dbReference>
<dbReference type="Proteomes" id="UP000075885">
    <property type="component" value="Unassembled WGS sequence"/>
</dbReference>
<feature type="compositionally biased region" description="Basic and acidic residues" evidence="6">
    <location>
        <begin position="354"/>
        <end position="364"/>
    </location>
</feature>
<dbReference type="Gene3D" id="2.60.120.260">
    <property type="entry name" value="Galactose-binding domain-like"/>
    <property type="match status" value="1"/>
</dbReference>
<dbReference type="GO" id="GO:0005634">
    <property type="term" value="C:nucleus"/>
    <property type="evidence" value="ECO:0007669"/>
    <property type="project" value="UniProtKB-SubCell"/>
</dbReference>
<evidence type="ECO:0000256" key="6">
    <source>
        <dbReference type="SAM" id="MobiDB-lite"/>
    </source>
</evidence>
<dbReference type="GO" id="GO:0006303">
    <property type="term" value="P:double-strand break repair via nonhomologous end joining"/>
    <property type="evidence" value="ECO:0007669"/>
    <property type="project" value="InterPro"/>
</dbReference>
<keyword evidence="9" id="KW-1185">Reference proteome</keyword>
<accession>A0A182PCC7</accession>
<feature type="domain" description="BRCT" evidence="7">
    <location>
        <begin position="456"/>
        <end position="568"/>
    </location>
</feature>
<dbReference type="SUPFAM" id="SSF52113">
    <property type="entry name" value="BRCT domain"/>
    <property type="match status" value="2"/>
</dbReference>
<dbReference type="GO" id="GO:0003684">
    <property type="term" value="F:damaged DNA binding"/>
    <property type="evidence" value="ECO:0007669"/>
    <property type="project" value="InterPro"/>
</dbReference>
<proteinExistence type="predicted"/>
<dbReference type="AlphaFoldDB" id="A0A182PCC7"/>
<evidence type="ECO:0000313" key="8">
    <source>
        <dbReference type="EnsemblMetazoa" id="AEPI004582-PA"/>
    </source>
</evidence>
<feature type="compositionally biased region" description="Basic and acidic residues" evidence="6">
    <location>
        <begin position="315"/>
        <end position="345"/>
    </location>
</feature>
<dbReference type="Pfam" id="PF16589">
    <property type="entry name" value="BRCT_2"/>
    <property type="match status" value="1"/>
</dbReference>
<evidence type="ECO:0000256" key="1">
    <source>
        <dbReference type="ARBA" id="ARBA00004123"/>
    </source>
</evidence>
<dbReference type="FunFam" id="2.60.120.260:FF:000025">
    <property type="entry name" value="DNA repair protein XRCC1 isoform X1"/>
    <property type="match status" value="1"/>
</dbReference>
<protein>
    <recommendedName>
        <fullName evidence="7">BRCT domain-containing protein</fullName>
    </recommendedName>
</protein>
<reference evidence="8" key="2">
    <citation type="submission" date="2020-05" db="UniProtKB">
        <authorList>
            <consortium name="EnsemblMetazoa"/>
        </authorList>
    </citation>
    <scope>IDENTIFICATION</scope>
    <source>
        <strain evidence="8">Epiroticus2</strain>
    </source>
</reference>
<keyword evidence="3" id="KW-0227">DNA damage</keyword>
<keyword evidence="2" id="KW-0677">Repeat</keyword>
<dbReference type="PANTHER" id="PTHR11370">
    <property type="entry name" value="DNA-REPAIR PROTEIN XRCC1"/>
    <property type="match status" value="1"/>
</dbReference>
<feature type="compositionally biased region" description="Low complexity" evidence="6">
    <location>
        <begin position="409"/>
        <end position="419"/>
    </location>
</feature>
<dbReference type="InterPro" id="IPR008979">
    <property type="entry name" value="Galactose-bd-like_sf"/>
</dbReference>
<evidence type="ECO:0000313" key="9">
    <source>
        <dbReference type="Proteomes" id="UP000075885"/>
    </source>
</evidence>
<dbReference type="InterPro" id="IPR036420">
    <property type="entry name" value="BRCT_dom_sf"/>
</dbReference>
<evidence type="ECO:0000256" key="4">
    <source>
        <dbReference type="ARBA" id="ARBA00023204"/>
    </source>
</evidence>
<dbReference type="SMART" id="SM00292">
    <property type="entry name" value="BRCT"/>
    <property type="match status" value="2"/>
</dbReference>
<evidence type="ECO:0000256" key="2">
    <source>
        <dbReference type="ARBA" id="ARBA00022737"/>
    </source>
</evidence>
<dbReference type="Pfam" id="PF01834">
    <property type="entry name" value="XRCC1_N"/>
    <property type="match status" value="1"/>
</dbReference>
<sequence>MPLASFKAIESFSSEDPNYPAANLLKPGNKKWKCRTAGESQAFVVLRLEEPTHITGIDIGNEHSALIEVLVARSGPSNPTFTEILLATKFMNAVDSRNSTSTNGVQCFSSSALIPSTACEKWDLVKFICTQPFNSRVKYGLTFVALHTTVSSSTGTEKKDRKSLVPEKFQQQIRQEADKSKATSSELSFGRFKLREESPDSDDAAGYSNIFTRWKNKEATSSSTARPSVSALMRDSSATPKALQKNIPTPGSVRSVATSRPKPQVFMESDEEEDSKGGSSAVKVNRNDESVLYDAEDERPGKKLNESVTASLNRNSEERRNSATPKAEMKKPSKLHDVSSSKFKEFLGLTEPDPEPKRNNEWKGKNSTPEPARKRAANHTPSEKKKTPSKPFPDHQSRPPLSIEKQTVSSKRLSSSPGSPVGKHRDSPVMTKKPKITIDLEDDSDTEVKKPVQYKPFGKLLENVVLVISGIQRTIHVVALLVHETAFNGCFDLYLSQNPDRANIRNQALAMGAKYKPDWDASCTHLICAYKNTPKYNQVHGKGKIVKKEWIEKCYANRKRLSWRKFALDTAEASVSDSEDEIVDITEKPGEREQPVEESIVDNVQENAVMLHELSDSDEEGGGFATVSKVYEKSTEEEGDRHGEDSEMGSLDFFKGKKFYLHPELGAVDNIKLERYIHTFKGTVSKEMAGVDYVIARNKQTLPSSSRAELVKPLWVYECNDMECLIPVNRYRLV</sequence>
<dbReference type="InterPro" id="IPR002706">
    <property type="entry name" value="Xrcc1_N"/>
</dbReference>
<reference evidence="9" key="1">
    <citation type="submission" date="2013-03" db="EMBL/GenBank/DDBJ databases">
        <title>The Genome Sequence of Anopheles epiroticus epiroticus2.</title>
        <authorList>
            <consortium name="The Broad Institute Genomics Platform"/>
            <person name="Neafsey D.E."/>
            <person name="Howell P."/>
            <person name="Walker B."/>
            <person name="Young S.K."/>
            <person name="Zeng Q."/>
            <person name="Gargeya S."/>
            <person name="Fitzgerald M."/>
            <person name="Haas B."/>
            <person name="Abouelleil A."/>
            <person name="Allen A.W."/>
            <person name="Alvarado L."/>
            <person name="Arachchi H.M."/>
            <person name="Berlin A.M."/>
            <person name="Chapman S.B."/>
            <person name="Gainer-Dewar J."/>
            <person name="Goldberg J."/>
            <person name="Griggs A."/>
            <person name="Gujja S."/>
            <person name="Hansen M."/>
            <person name="Howarth C."/>
            <person name="Imamovic A."/>
            <person name="Ireland A."/>
            <person name="Larimer J."/>
            <person name="McCowan C."/>
            <person name="Murphy C."/>
            <person name="Pearson M."/>
            <person name="Poon T.W."/>
            <person name="Priest M."/>
            <person name="Roberts A."/>
            <person name="Saif S."/>
            <person name="Shea T."/>
            <person name="Sisk P."/>
            <person name="Sykes S."/>
            <person name="Wortman J."/>
            <person name="Nusbaum C."/>
            <person name="Birren B."/>
        </authorList>
    </citation>
    <scope>NUCLEOTIDE SEQUENCE [LARGE SCALE GENOMIC DNA]</scope>
    <source>
        <strain evidence="9">Epiroticus2</strain>
    </source>
</reference>
<dbReference type="PANTHER" id="PTHR11370:SF5">
    <property type="entry name" value="DNA REPAIR PROTEIN XRCC1"/>
    <property type="match status" value="1"/>
</dbReference>
<feature type="domain" description="BRCT" evidence="7">
    <location>
        <begin position="649"/>
        <end position="733"/>
    </location>
</feature>
<feature type="region of interest" description="Disordered" evidence="6">
    <location>
        <begin position="217"/>
        <end position="436"/>
    </location>
</feature>
<evidence type="ECO:0000256" key="5">
    <source>
        <dbReference type="ARBA" id="ARBA00023242"/>
    </source>
</evidence>
<organism evidence="8 9">
    <name type="scientific">Anopheles epiroticus</name>
    <dbReference type="NCBI Taxonomy" id="199890"/>
    <lineage>
        <taxon>Eukaryota</taxon>
        <taxon>Metazoa</taxon>
        <taxon>Ecdysozoa</taxon>
        <taxon>Arthropoda</taxon>
        <taxon>Hexapoda</taxon>
        <taxon>Insecta</taxon>
        <taxon>Pterygota</taxon>
        <taxon>Neoptera</taxon>
        <taxon>Endopterygota</taxon>
        <taxon>Diptera</taxon>
        <taxon>Nematocera</taxon>
        <taxon>Culicoidea</taxon>
        <taxon>Culicidae</taxon>
        <taxon>Anophelinae</taxon>
        <taxon>Anopheles</taxon>
    </lineage>
</organism>
<name>A0A182PCC7_9DIPT</name>
<dbReference type="SUPFAM" id="SSF49785">
    <property type="entry name" value="Galactose-binding domain-like"/>
    <property type="match status" value="1"/>
</dbReference>
<evidence type="ECO:0000256" key="3">
    <source>
        <dbReference type="ARBA" id="ARBA00022763"/>
    </source>
</evidence>
<dbReference type="STRING" id="199890.A0A182PCC7"/>
<evidence type="ECO:0000259" key="7">
    <source>
        <dbReference type="PROSITE" id="PS50172"/>
    </source>
</evidence>
<dbReference type="EnsemblMetazoa" id="AEPI004582-RA">
    <property type="protein sequence ID" value="AEPI004582-PA"/>
    <property type="gene ID" value="AEPI004582"/>
</dbReference>
<dbReference type="Gene3D" id="3.40.50.10190">
    <property type="entry name" value="BRCT domain"/>
    <property type="match status" value="2"/>
</dbReference>
<keyword evidence="5" id="KW-0539">Nucleus</keyword>
<dbReference type="CDD" id="cd17725">
    <property type="entry name" value="BRCT_XRCC1_rpt1"/>
    <property type="match status" value="1"/>
</dbReference>
<dbReference type="PROSITE" id="PS50172">
    <property type="entry name" value="BRCT"/>
    <property type="match status" value="2"/>
</dbReference>
<comment type="subcellular location">
    <subcellularLocation>
        <location evidence="1">Nucleus</location>
    </subcellularLocation>
</comment>